<reference evidence="2 3" key="1">
    <citation type="journal article" date="2019" name="Commun. Biol.">
        <title>The bagworm genome reveals a unique fibroin gene that provides high tensile strength.</title>
        <authorList>
            <person name="Kono N."/>
            <person name="Nakamura H."/>
            <person name="Ohtoshi R."/>
            <person name="Tomita M."/>
            <person name="Numata K."/>
            <person name="Arakawa K."/>
        </authorList>
    </citation>
    <scope>NUCLEOTIDE SEQUENCE [LARGE SCALE GENOMIC DNA]</scope>
</reference>
<protein>
    <submittedName>
        <fullName evidence="2">Uncharacterized protein</fullName>
    </submittedName>
</protein>
<dbReference type="Proteomes" id="UP000299102">
    <property type="component" value="Unassembled WGS sequence"/>
</dbReference>
<evidence type="ECO:0000313" key="3">
    <source>
        <dbReference type="Proteomes" id="UP000299102"/>
    </source>
</evidence>
<proteinExistence type="predicted"/>
<keyword evidence="3" id="KW-1185">Reference proteome</keyword>
<organism evidence="2 3">
    <name type="scientific">Eumeta variegata</name>
    <name type="common">Bagworm moth</name>
    <name type="synonym">Eumeta japonica</name>
    <dbReference type="NCBI Taxonomy" id="151549"/>
    <lineage>
        <taxon>Eukaryota</taxon>
        <taxon>Metazoa</taxon>
        <taxon>Ecdysozoa</taxon>
        <taxon>Arthropoda</taxon>
        <taxon>Hexapoda</taxon>
        <taxon>Insecta</taxon>
        <taxon>Pterygota</taxon>
        <taxon>Neoptera</taxon>
        <taxon>Endopterygota</taxon>
        <taxon>Lepidoptera</taxon>
        <taxon>Glossata</taxon>
        <taxon>Ditrysia</taxon>
        <taxon>Tineoidea</taxon>
        <taxon>Psychidae</taxon>
        <taxon>Oiketicinae</taxon>
        <taxon>Eumeta</taxon>
    </lineage>
</organism>
<gene>
    <name evidence="2" type="ORF">EVAR_20968_1</name>
</gene>
<accession>A0A4C1V6I5</accession>
<evidence type="ECO:0000313" key="2">
    <source>
        <dbReference type="EMBL" id="GBP33857.1"/>
    </source>
</evidence>
<sequence length="100" mass="11077">MPVLKHSPKRSRGLAAREETTARTAPRAPFATVEVHLLSSPFQNSQSKIEWNGRWVAGRRLVRCGVASVSPLHFFVMILRYSSAFCAADDCASLLVRPLP</sequence>
<feature type="compositionally biased region" description="Basic residues" evidence="1">
    <location>
        <begin position="1"/>
        <end position="12"/>
    </location>
</feature>
<dbReference type="EMBL" id="BGZK01000280">
    <property type="protein sequence ID" value="GBP33857.1"/>
    <property type="molecule type" value="Genomic_DNA"/>
</dbReference>
<evidence type="ECO:0000256" key="1">
    <source>
        <dbReference type="SAM" id="MobiDB-lite"/>
    </source>
</evidence>
<name>A0A4C1V6I5_EUMVA</name>
<feature type="region of interest" description="Disordered" evidence="1">
    <location>
        <begin position="1"/>
        <end position="22"/>
    </location>
</feature>
<dbReference type="AlphaFoldDB" id="A0A4C1V6I5"/>
<comment type="caution">
    <text evidence="2">The sequence shown here is derived from an EMBL/GenBank/DDBJ whole genome shotgun (WGS) entry which is preliminary data.</text>
</comment>